<evidence type="ECO:0000313" key="2">
    <source>
        <dbReference type="EMBL" id="GFR64703.1"/>
    </source>
</evidence>
<keyword evidence="3" id="KW-1185">Reference proteome</keyword>
<evidence type="ECO:0008006" key="4">
    <source>
        <dbReference type="Google" id="ProtNLM"/>
    </source>
</evidence>
<name>A0AAV4EU86_9GAST</name>
<dbReference type="EMBL" id="BMAT01003903">
    <property type="protein sequence ID" value="GFR64703.1"/>
    <property type="molecule type" value="Genomic_DNA"/>
</dbReference>
<evidence type="ECO:0000313" key="3">
    <source>
        <dbReference type="Proteomes" id="UP000762676"/>
    </source>
</evidence>
<feature type="compositionally biased region" description="Basic and acidic residues" evidence="1">
    <location>
        <begin position="87"/>
        <end position="104"/>
    </location>
</feature>
<reference evidence="2 3" key="1">
    <citation type="journal article" date="2021" name="Elife">
        <title>Chloroplast acquisition without the gene transfer in kleptoplastic sea slugs, Plakobranchus ocellatus.</title>
        <authorList>
            <person name="Maeda T."/>
            <person name="Takahashi S."/>
            <person name="Yoshida T."/>
            <person name="Shimamura S."/>
            <person name="Takaki Y."/>
            <person name="Nagai Y."/>
            <person name="Toyoda A."/>
            <person name="Suzuki Y."/>
            <person name="Arimoto A."/>
            <person name="Ishii H."/>
            <person name="Satoh N."/>
            <person name="Nishiyama T."/>
            <person name="Hasebe M."/>
            <person name="Maruyama T."/>
            <person name="Minagawa J."/>
            <person name="Obokata J."/>
            <person name="Shigenobu S."/>
        </authorList>
    </citation>
    <scope>NUCLEOTIDE SEQUENCE [LARGE SCALE GENOMIC DNA]</scope>
</reference>
<accession>A0AAV4EU86</accession>
<gene>
    <name evidence="2" type="ORF">ElyMa_001930100</name>
</gene>
<comment type="caution">
    <text evidence="2">The sequence shown here is derived from an EMBL/GenBank/DDBJ whole genome shotgun (WGS) entry which is preliminary data.</text>
</comment>
<dbReference type="Proteomes" id="UP000762676">
    <property type="component" value="Unassembled WGS sequence"/>
</dbReference>
<organism evidence="2 3">
    <name type="scientific">Elysia marginata</name>
    <dbReference type="NCBI Taxonomy" id="1093978"/>
    <lineage>
        <taxon>Eukaryota</taxon>
        <taxon>Metazoa</taxon>
        <taxon>Spiralia</taxon>
        <taxon>Lophotrochozoa</taxon>
        <taxon>Mollusca</taxon>
        <taxon>Gastropoda</taxon>
        <taxon>Heterobranchia</taxon>
        <taxon>Euthyneura</taxon>
        <taxon>Panpulmonata</taxon>
        <taxon>Sacoglossa</taxon>
        <taxon>Placobranchoidea</taxon>
        <taxon>Plakobranchidae</taxon>
        <taxon>Elysia</taxon>
    </lineage>
</organism>
<feature type="region of interest" description="Disordered" evidence="1">
    <location>
        <begin position="74"/>
        <end position="104"/>
    </location>
</feature>
<protein>
    <recommendedName>
        <fullName evidence="4">HAT C-terminal dimerisation domain-containing protein</fullName>
    </recommendedName>
</protein>
<sequence length="104" mass="12001">MVDFLHDEEPVIATPNYKSQAIVEMDGYLNLQRKERSTIPLDYWRRSIDQFPNIAALIKRASVDALDPLNQLPGRQSVSKHHIPALHQEKKLELKEERAERNGA</sequence>
<dbReference type="AlphaFoldDB" id="A0AAV4EU86"/>
<evidence type="ECO:0000256" key="1">
    <source>
        <dbReference type="SAM" id="MobiDB-lite"/>
    </source>
</evidence>
<proteinExistence type="predicted"/>